<accession>A0A0H4X1T9</accession>
<evidence type="ECO:0000313" key="3">
    <source>
        <dbReference type="Proteomes" id="UP000009026"/>
    </source>
</evidence>
<dbReference type="InterPro" id="IPR049806">
    <property type="entry name" value="MasK-like_C"/>
</dbReference>
<reference evidence="2 3" key="1">
    <citation type="journal article" date="2016" name="PLoS ONE">
        <title>Complete Genome Sequence and Comparative Genomics of a Novel Myxobacterium Myxococcus hansupus.</title>
        <authorList>
            <person name="Sharma G."/>
            <person name="Narwani T."/>
            <person name="Subramanian S."/>
        </authorList>
    </citation>
    <scope>NUCLEOTIDE SEQUENCE [LARGE SCALE GENOMIC DNA]</scope>
    <source>
        <strain evidence="3">mixupus</strain>
    </source>
</reference>
<feature type="region of interest" description="Disordered" evidence="1">
    <location>
        <begin position="309"/>
        <end position="332"/>
    </location>
</feature>
<sequence length="483" mass="49996">MNEVLAGDLDAYLDRELFESESSEDVACDTSSVAEVSGGLRVLLTLAEEETAWMTHHPPSTAHVVESPPEPAVEIPEWMRTSPGAKHITPLGSLLLPLGEDAWSRAAHETSEMSQDLHAEASQWDGVSPPTGWGKPVTAAGAQTHGTELRPAALMGAAAVGALAAGLLLVAVLSVREGSAGTTQARSVEAARVSDVDSSKAAALPGHLAEASAVAPLASVGGAVSQPPVTGAVSSSQVGAVPLPAGGNLQSVVEGLRPAASSPQAQVRAPVPHAETLAVAQTAPIARKVRANAAAAAAVPTTTPAAPVEFAFGDDEAGGSTAREGVQSSPGEVVADAVEADASPKGPYSDLDEEFARELGFTDEAEAEALKAEEPSRTVYVPPALDVKEHLTPEDVKQVVVTNQPAITACLRSHAQGSPVEAGGRFVMQWSVLPSGETLNVSMDTSALRATPLARCVEDVVRRWKFPVHQVRMQEPIRFPFVF</sequence>
<keyword evidence="3" id="KW-1185">Reference proteome</keyword>
<proteinExistence type="predicted"/>
<protein>
    <submittedName>
        <fullName evidence="2">Extensin-like protein</fullName>
    </submittedName>
</protein>
<dbReference type="eggNOG" id="COG3170">
    <property type="taxonomic scope" value="Bacteria"/>
</dbReference>
<dbReference type="EMBL" id="CP012109">
    <property type="protein sequence ID" value="AKQ69616.1"/>
    <property type="molecule type" value="Genomic_DNA"/>
</dbReference>
<dbReference type="NCBIfam" id="NF033768">
    <property type="entry name" value="myxo_SS_tail"/>
    <property type="match status" value="1"/>
</dbReference>
<evidence type="ECO:0000313" key="2">
    <source>
        <dbReference type="EMBL" id="AKQ69616.1"/>
    </source>
</evidence>
<evidence type="ECO:0000256" key="1">
    <source>
        <dbReference type="SAM" id="MobiDB-lite"/>
    </source>
</evidence>
<dbReference type="STRING" id="1297742.A176_006528"/>
<dbReference type="AlphaFoldDB" id="A0A0H4X1T9"/>
<dbReference type="PATRIC" id="fig|1297742.4.peg.6617"/>
<dbReference type="KEGG" id="mym:A176_006528"/>
<gene>
    <name evidence="2" type="ORF">A176_006528</name>
</gene>
<name>A0A0H4X1T9_9BACT</name>
<organism evidence="2 3">
    <name type="scientific">Pseudomyxococcus hansupus</name>
    <dbReference type="NCBI Taxonomy" id="1297742"/>
    <lineage>
        <taxon>Bacteria</taxon>
        <taxon>Pseudomonadati</taxon>
        <taxon>Myxococcota</taxon>
        <taxon>Myxococcia</taxon>
        <taxon>Myxococcales</taxon>
        <taxon>Cystobacterineae</taxon>
        <taxon>Myxococcaceae</taxon>
        <taxon>Pseudomyxococcus</taxon>
    </lineage>
</organism>
<dbReference type="Proteomes" id="UP000009026">
    <property type="component" value="Chromosome"/>
</dbReference>